<dbReference type="Pfam" id="PF00147">
    <property type="entry name" value="Fibrinogen_C"/>
    <property type="match status" value="1"/>
</dbReference>
<feature type="domain" description="Fibrinogen C-terminal" evidence="1">
    <location>
        <begin position="1"/>
        <end position="110"/>
    </location>
</feature>
<dbReference type="PROSITE" id="PS51406">
    <property type="entry name" value="FIBRINOGEN_C_2"/>
    <property type="match status" value="1"/>
</dbReference>
<dbReference type="InterPro" id="IPR014716">
    <property type="entry name" value="Fibrinogen_a/b/g_C_1"/>
</dbReference>
<dbReference type="InterPro" id="IPR036056">
    <property type="entry name" value="Fibrinogen-like_C"/>
</dbReference>
<protein>
    <submittedName>
        <fullName evidence="2">Ficolin-2</fullName>
    </submittedName>
</protein>
<dbReference type="AlphaFoldDB" id="A0AAV4C2X7"/>
<name>A0AAV4C2X7_9GAST</name>
<feature type="non-terminal residue" evidence="2">
    <location>
        <position position="1"/>
    </location>
</feature>
<dbReference type="InterPro" id="IPR050373">
    <property type="entry name" value="Fibrinogen_C-term_domain"/>
</dbReference>
<evidence type="ECO:0000313" key="3">
    <source>
        <dbReference type="Proteomes" id="UP000735302"/>
    </source>
</evidence>
<dbReference type="InterPro" id="IPR002181">
    <property type="entry name" value="Fibrinogen_a/b/g_C_dom"/>
</dbReference>
<dbReference type="EMBL" id="BLXT01006193">
    <property type="protein sequence ID" value="GFO29711.1"/>
    <property type="molecule type" value="Genomic_DNA"/>
</dbReference>
<proteinExistence type="predicted"/>
<dbReference type="Proteomes" id="UP000735302">
    <property type="component" value="Unassembled WGS sequence"/>
</dbReference>
<evidence type="ECO:0000313" key="2">
    <source>
        <dbReference type="EMBL" id="GFO29711.1"/>
    </source>
</evidence>
<dbReference type="PANTHER" id="PTHR19143">
    <property type="entry name" value="FIBRINOGEN/TENASCIN/ANGIOPOEITIN"/>
    <property type="match status" value="1"/>
</dbReference>
<comment type="caution">
    <text evidence="2">The sequence shown here is derived from an EMBL/GenBank/DDBJ whole genome shotgun (WGS) entry which is preliminary data.</text>
</comment>
<sequence length="141" mass="16567">RRAAGDVDFYHDWTSYPEGFGSLTGYFWMGNETLYNISDKDPYELRIDIRINNGQDVFARYSSFRIEDEANKYRLQIGSYSRTAGDYFSYHNNMLFTTFENDKHPTLNCAIRHPGVVVQLLHSCCAEHRVGRHWDEDLRLV</sequence>
<organism evidence="2 3">
    <name type="scientific">Plakobranchus ocellatus</name>
    <dbReference type="NCBI Taxonomy" id="259542"/>
    <lineage>
        <taxon>Eukaryota</taxon>
        <taxon>Metazoa</taxon>
        <taxon>Spiralia</taxon>
        <taxon>Lophotrochozoa</taxon>
        <taxon>Mollusca</taxon>
        <taxon>Gastropoda</taxon>
        <taxon>Heterobranchia</taxon>
        <taxon>Euthyneura</taxon>
        <taxon>Panpulmonata</taxon>
        <taxon>Sacoglossa</taxon>
        <taxon>Placobranchoidea</taxon>
        <taxon>Plakobranchidae</taxon>
        <taxon>Plakobranchus</taxon>
    </lineage>
</organism>
<dbReference type="SUPFAM" id="SSF56496">
    <property type="entry name" value="Fibrinogen C-terminal domain-like"/>
    <property type="match status" value="1"/>
</dbReference>
<dbReference type="Gene3D" id="3.90.215.10">
    <property type="entry name" value="Gamma Fibrinogen, chain A, domain 1"/>
    <property type="match status" value="1"/>
</dbReference>
<keyword evidence="3" id="KW-1185">Reference proteome</keyword>
<dbReference type="GO" id="GO:0005615">
    <property type="term" value="C:extracellular space"/>
    <property type="evidence" value="ECO:0007669"/>
    <property type="project" value="TreeGrafter"/>
</dbReference>
<accession>A0AAV4C2X7</accession>
<gene>
    <name evidence="2" type="ORF">PoB_005621600</name>
</gene>
<reference evidence="2 3" key="1">
    <citation type="journal article" date="2021" name="Elife">
        <title>Chloroplast acquisition without the gene transfer in kleptoplastic sea slugs, Plakobranchus ocellatus.</title>
        <authorList>
            <person name="Maeda T."/>
            <person name="Takahashi S."/>
            <person name="Yoshida T."/>
            <person name="Shimamura S."/>
            <person name="Takaki Y."/>
            <person name="Nagai Y."/>
            <person name="Toyoda A."/>
            <person name="Suzuki Y."/>
            <person name="Arimoto A."/>
            <person name="Ishii H."/>
            <person name="Satoh N."/>
            <person name="Nishiyama T."/>
            <person name="Hasebe M."/>
            <person name="Maruyama T."/>
            <person name="Minagawa J."/>
            <person name="Obokata J."/>
            <person name="Shigenobu S."/>
        </authorList>
    </citation>
    <scope>NUCLEOTIDE SEQUENCE [LARGE SCALE GENOMIC DNA]</scope>
</reference>
<evidence type="ECO:0000259" key="1">
    <source>
        <dbReference type="PROSITE" id="PS51406"/>
    </source>
</evidence>
<dbReference type="SMART" id="SM00186">
    <property type="entry name" value="FBG"/>
    <property type="match status" value="1"/>
</dbReference>